<dbReference type="GeneID" id="5544182"/>
<organism evidence="3">
    <name type="scientific">Vanderwaltozyma polyspora (strain ATCC 22028 / DSM 70294 / BCRC 21397 / CBS 2163 / NBRC 10782 / NRRL Y-8283 / UCD 57-17)</name>
    <name type="common">Kluyveromyces polysporus</name>
    <dbReference type="NCBI Taxonomy" id="436907"/>
    <lineage>
        <taxon>Eukaryota</taxon>
        <taxon>Fungi</taxon>
        <taxon>Dikarya</taxon>
        <taxon>Ascomycota</taxon>
        <taxon>Saccharomycotina</taxon>
        <taxon>Saccharomycetes</taxon>
        <taxon>Saccharomycetales</taxon>
        <taxon>Saccharomycetaceae</taxon>
        <taxon>Vanderwaltozyma</taxon>
    </lineage>
</organism>
<dbReference type="InterPro" id="IPR018712">
    <property type="entry name" value="Tle1-like_cat"/>
</dbReference>
<dbReference type="Pfam" id="PF09994">
    <property type="entry name" value="T6SS_Tle1-like_cat"/>
    <property type="match status" value="1"/>
</dbReference>
<dbReference type="KEGG" id="vpo:Kpol_1067p29"/>
<gene>
    <name evidence="2" type="ORF">Kpol_1067p29</name>
</gene>
<dbReference type="eggNOG" id="ENOG502QPR9">
    <property type="taxonomic scope" value="Eukaryota"/>
</dbReference>
<dbReference type="FunCoup" id="A7TNX3">
    <property type="interactions" value="41"/>
</dbReference>
<dbReference type="PhylomeDB" id="A7TNX3"/>
<dbReference type="PANTHER" id="PTHR33840">
    <property type="match status" value="1"/>
</dbReference>
<protein>
    <recommendedName>
        <fullName evidence="1">T6SS Phospholipase effector Tle1-like catalytic domain-containing protein</fullName>
    </recommendedName>
</protein>
<proteinExistence type="predicted"/>
<dbReference type="Proteomes" id="UP000000267">
    <property type="component" value="Unassembled WGS sequence"/>
</dbReference>
<evidence type="ECO:0000259" key="1">
    <source>
        <dbReference type="Pfam" id="PF09994"/>
    </source>
</evidence>
<evidence type="ECO:0000313" key="3">
    <source>
        <dbReference type="Proteomes" id="UP000000267"/>
    </source>
</evidence>
<name>A7TNX3_VANPO</name>
<dbReference type="OMA" id="FENAWMQ"/>
<dbReference type="RefSeq" id="XP_001643914.1">
    <property type="nucleotide sequence ID" value="XM_001643864.1"/>
</dbReference>
<accession>A7TNX3</accession>
<evidence type="ECO:0000313" key="2">
    <source>
        <dbReference type="EMBL" id="EDO16056.1"/>
    </source>
</evidence>
<reference evidence="2 3" key="1">
    <citation type="journal article" date="2007" name="Proc. Natl. Acad. Sci. U.S.A.">
        <title>Independent sorting-out of thousands of duplicated gene pairs in two yeast species descended from a whole-genome duplication.</title>
        <authorList>
            <person name="Scannell D.R."/>
            <person name="Frank A.C."/>
            <person name="Conant G.C."/>
            <person name="Byrne K.P."/>
            <person name="Woolfit M."/>
            <person name="Wolfe K.H."/>
        </authorList>
    </citation>
    <scope>NUCLEOTIDE SEQUENCE [LARGE SCALE GENOMIC DNA]</scope>
    <source>
        <strain evidence="3">ATCC 22028 / DSM 70294 / BCRC 21397 / CBS 2163 / NBRC 10782 / NRRL Y-8283 / UCD 57-17</strain>
    </source>
</reference>
<dbReference type="HOGENOM" id="CLU_005049_0_3_1"/>
<keyword evidence="3" id="KW-1185">Reference proteome</keyword>
<dbReference type="EMBL" id="DS480435">
    <property type="protein sequence ID" value="EDO16056.1"/>
    <property type="molecule type" value="Genomic_DNA"/>
</dbReference>
<dbReference type="STRING" id="436907.A7TNX3"/>
<feature type="domain" description="T6SS Phospholipase effector Tle1-like catalytic" evidence="1">
    <location>
        <begin position="17"/>
        <end position="409"/>
    </location>
</feature>
<dbReference type="OrthoDB" id="3162439at2759"/>
<dbReference type="AlphaFoldDB" id="A7TNX3"/>
<dbReference type="PANTHER" id="PTHR33840:SF2">
    <property type="entry name" value="TLE1 PHOSPHOLIPASE DOMAIN-CONTAINING PROTEIN"/>
    <property type="match status" value="1"/>
</dbReference>
<dbReference type="InParanoid" id="A7TNX3"/>
<sequence>MDSGMNNGQTSGVKRNKNIVFCFDGTNENFGIQPFTNVLKIFQMLDTSDDSVQLCHYQPGIGTSADFDYVVDIRRRFTISYLRNTLDSMFAFGLDKNIKSAYLFLVKYYEPGDKIYMFGFSRGAFIARVLAGILERVGLLNRGLENLVEMAWKIYECWEYAEQPSGPNYTTTLVEEFRKAFCRNYVVRVHFQGLFDSVNSVGIIRDRLFPCTQRSNIVDHVRHAVSIDERRGKFKQQCFAPNPCSTKFPYSEYNNNVLDLDDSENSSPNESEHDEPHLRLLTINDISPNSSLGCCNKDAKVKELDVGMEEPLRSNSDLLTRVTKFIEAHNRKTVKGMYFAKVSNTNSQKCNPNDYNSIGDSSETSATVTSDLIEKWFPGNHSDTGGGWGNDCSTRDSIGNLSLRWILSEAVIHGVKFKPRAIHDFAERSSSVGSLFAAIHDSLKFYEDKAITSNYNGDISLIAYNTSTPIAASIQEKIKNDQEKKSSLSLTAQEMLKNFYSIQCGHINKLVVLLWWVLELIPIGIRAENKDGKWRNEYVPNLGRNRYIPNYGDLHWSVFWRIRFCNYRPANIPPYAKLLVREFEGIDMKDSFQKQSFMQSSNIKSFPGGDHICDEEAQLCLVEAEGSVNNRNGLPSKMSLTGLAYNMFRKTKKKMAKWTEENWQTVPDELKDILEMYPDI</sequence>